<protein>
    <submittedName>
        <fullName evidence="7">BTAD domain-containing putative transcriptional regulator</fullName>
    </submittedName>
</protein>
<dbReference type="InterPro" id="IPR001867">
    <property type="entry name" value="OmpR/PhoB-type_DNA-bd"/>
</dbReference>
<dbReference type="InterPro" id="IPR051677">
    <property type="entry name" value="AfsR-DnrI-RedD_regulator"/>
</dbReference>
<name>A0ABV9Y9T5_9PSEU</name>
<keyword evidence="8" id="KW-1185">Reference proteome</keyword>
<evidence type="ECO:0000256" key="5">
    <source>
        <dbReference type="PROSITE-ProRule" id="PRU01091"/>
    </source>
</evidence>
<evidence type="ECO:0000256" key="1">
    <source>
        <dbReference type="ARBA" id="ARBA00005820"/>
    </source>
</evidence>
<dbReference type="RefSeq" id="WP_344041136.1">
    <property type="nucleotide sequence ID" value="NZ_BAAAKE010000027.1"/>
</dbReference>
<evidence type="ECO:0000313" key="8">
    <source>
        <dbReference type="Proteomes" id="UP001595833"/>
    </source>
</evidence>
<keyword evidence="3 5" id="KW-0238">DNA-binding</keyword>
<dbReference type="SUPFAM" id="SSF46894">
    <property type="entry name" value="C-terminal effector domain of the bipartite response regulators"/>
    <property type="match status" value="1"/>
</dbReference>
<feature type="domain" description="OmpR/PhoB-type" evidence="6">
    <location>
        <begin position="1"/>
        <end position="96"/>
    </location>
</feature>
<keyword evidence="4" id="KW-0804">Transcription</keyword>
<dbReference type="EMBL" id="JBHSJB010000032">
    <property type="protein sequence ID" value="MFC5058477.1"/>
    <property type="molecule type" value="Genomic_DNA"/>
</dbReference>
<dbReference type="InterPro" id="IPR011990">
    <property type="entry name" value="TPR-like_helical_dom_sf"/>
</dbReference>
<dbReference type="SUPFAM" id="SSF52540">
    <property type="entry name" value="P-loop containing nucleoside triphosphate hydrolases"/>
    <property type="match status" value="1"/>
</dbReference>
<sequence length="496" mass="53218">MTPGPVEFGVLGPIRVLRDGVEQRVGGPRERAVLARLVCDANRVVSVDRLIEAVWHGDPPASARGQIAICVSRLRRALGEAGRAVDTASPGYVARLDEGAADWSRFNGMVGRAQSRAAAGDEAGAVALLREALGLWRGVPFEDLPGLRAEAARLQSARLDAVEACAELELRLGLHHRVGEELAAVVAEHPLRERARAQLMLARYRSGRRADALRTYQDARRALVEQIGLEPGPELRELHEQVLRDAPALLAPVRLAPANAEVRAAPPAELPRQVLPFAGRSAELADLDAALAPGPDVLGAAVLTGPGEVGKTALALRWAHRRLDLFPDGQLHADLVDDFGRPVSPAAVLDRFLRALGVPVASIPDDPGEKVALYRSTVSRRRVLVVLDGAVDHAQVGPLLPGGAHARVIVTSRHPMDELVARQGAHRAFVEPLRPEESWQLLTLLLGHDWVAEQRGEAGRIVGSADGFPLSLRRAAAGVRAAPRRLDHRRLTGVPA</sequence>
<dbReference type="Gene3D" id="3.40.50.300">
    <property type="entry name" value="P-loop containing nucleotide triphosphate hydrolases"/>
    <property type="match status" value="1"/>
</dbReference>
<dbReference type="InterPro" id="IPR005158">
    <property type="entry name" value="BTAD"/>
</dbReference>
<evidence type="ECO:0000256" key="3">
    <source>
        <dbReference type="ARBA" id="ARBA00023125"/>
    </source>
</evidence>
<organism evidence="7 8">
    <name type="scientific">Saccharothrix xinjiangensis</name>
    <dbReference type="NCBI Taxonomy" id="204798"/>
    <lineage>
        <taxon>Bacteria</taxon>
        <taxon>Bacillati</taxon>
        <taxon>Actinomycetota</taxon>
        <taxon>Actinomycetes</taxon>
        <taxon>Pseudonocardiales</taxon>
        <taxon>Pseudonocardiaceae</taxon>
        <taxon>Saccharothrix</taxon>
    </lineage>
</organism>
<comment type="similarity">
    <text evidence="1">Belongs to the AfsR/DnrI/RedD regulatory family.</text>
</comment>
<dbReference type="Gene3D" id="1.25.40.10">
    <property type="entry name" value="Tetratricopeptide repeat domain"/>
    <property type="match status" value="1"/>
</dbReference>
<dbReference type="InterPro" id="IPR027417">
    <property type="entry name" value="P-loop_NTPase"/>
</dbReference>
<gene>
    <name evidence="7" type="ORF">ACFPFM_32605</name>
</gene>
<dbReference type="Pfam" id="PF03704">
    <property type="entry name" value="BTAD"/>
    <property type="match status" value="1"/>
</dbReference>
<dbReference type="PANTHER" id="PTHR35807">
    <property type="entry name" value="TRANSCRIPTIONAL REGULATOR REDD-RELATED"/>
    <property type="match status" value="1"/>
</dbReference>
<dbReference type="InterPro" id="IPR036388">
    <property type="entry name" value="WH-like_DNA-bd_sf"/>
</dbReference>
<dbReference type="PROSITE" id="PS51755">
    <property type="entry name" value="OMPR_PHOB"/>
    <property type="match status" value="1"/>
</dbReference>
<dbReference type="Pfam" id="PF00486">
    <property type="entry name" value="Trans_reg_C"/>
    <property type="match status" value="1"/>
</dbReference>
<dbReference type="InterPro" id="IPR016032">
    <property type="entry name" value="Sig_transdc_resp-reg_C-effctor"/>
</dbReference>
<keyword evidence="2" id="KW-0805">Transcription regulation</keyword>
<dbReference type="Gene3D" id="1.10.10.10">
    <property type="entry name" value="Winged helix-like DNA-binding domain superfamily/Winged helix DNA-binding domain"/>
    <property type="match status" value="1"/>
</dbReference>
<comment type="caution">
    <text evidence="7">The sequence shown here is derived from an EMBL/GenBank/DDBJ whole genome shotgun (WGS) entry which is preliminary data.</text>
</comment>
<reference evidence="8" key="1">
    <citation type="journal article" date="2019" name="Int. J. Syst. Evol. Microbiol.">
        <title>The Global Catalogue of Microorganisms (GCM) 10K type strain sequencing project: providing services to taxonomists for standard genome sequencing and annotation.</title>
        <authorList>
            <consortium name="The Broad Institute Genomics Platform"/>
            <consortium name="The Broad Institute Genome Sequencing Center for Infectious Disease"/>
            <person name="Wu L."/>
            <person name="Ma J."/>
        </authorList>
    </citation>
    <scope>NUCLEOTIDE SEQUENCE [LARGE SCALE GENOMIC DNA]</scope>
    <source>
        <strain evidence="8">KCTC 12848</strain>
    </source>
</reference>
<dbReference type="SUPFAM" id="SSF48452">
    <property type="entry name" value="TPR-like"/>
    <property type="match status" value="1"/>
</dbReference>
<evidence type="ECO:0000256" key="4">
    <source>
        <dbReference type="ARBA" id="ARBA00023163"/>
    </source>
</evidence>
<dbReference type="CDD" id="cd15831">
    <property type="entry name" value="BTAD"/>
    <property type="match status" value="1"/>
</dbReference>
<dbReference type="PANTHER" id="PTHR35807:SF1">
    <property type="entry name" value="TRANSCRIPTIONAL REGULATOR REDD"/>
    <property type="match status" value="1"/>
</dbReference>
<accession>A0ABV9Y9T5</accession>
<dbReference type="SMART" id="SM01043">
    <property type="entry name" value="BTAD"/>
    <property type="match status" value="1"/>
</dbReference>
<dbReference type="Proteomes" id="UP001595833">
    <property type="component" value="Unassembled WGS sequence"/>
</dbReference>
<evidence type="ECO:0000313" key="7">
    <source>
        <dbReference type="EMBL" id="MFC5058477.1"/>
    </source>
</evidence>
<evidence type="ECO:0000259" key="6">
    <source>
        <dbReference type="PROSITE" id="PS51755"/>
    </source>
</evidence>
<dbReference type="SMART" id="SM00862">
    <property type="entry name" value="Trans_reg_C"/>
    <property type="match status" value="1"/>
</dbReference>
<evidence type="ECO:0000256" key="2">
    <source>
        <dbReference type="ARBA" id="ARBA00023015"/>
    </source>
</evidence>
<feature type="DNA-binding region" description="OmpR/PhoB-type" evidence="5">
    <location>
        <begin position="1"/>
        <end position="96"/>
    </location>
</feature>
<proteinExistence type="inferred from homology"/>